<dbReference type="SUPFAM" id="SSF56091">
    <property type="entry name" value="DNA ligase/mRNA capping enzyme, catalytic domain"/>
    <property type="match status" value="1"/>
</dbReference>
<evidence type="ECO:0000256" key="2">
    <source>
        <dbReference type="ARBA" id="ARBA00022598"/>
    </source>
</evidence>
<evidence type="ECO:0000256" key="3">
    <source>
        <dbReference type="ARBA" id="ARBA00022741"/>
    </source>
</evidence>
<feature type="domain" description="ATP-dependent DNA ligase family profile" evidence="6">
    <location>
        <begin position="462"/>
        <end position="592"/>
    </location>
</feature>
<dbReference type="STRING" id="1858805.M5FVE6"/>
<evidence type="ECO:0000256" key="4">
    <source>
        <dbReference type="ARBA" id="ARBA00022840"/>
    </source>
</evidence>
<keyword evidence="5" id="KW-0539">Nucleus</keyword>
<reference evidence="7 8" key="1">
    <citation type="journal article" date="2012" name="Science">
        <title>The Paleozoic origin of enzymatic lignin decomposition reconstructed from 31 fungal genomes.</title>
        <authorList>
            <person name="Floudas D."/>
            <person name="Binder M."/>
            <person name="Riley R."/>
            <person name="Barry K."/>
            <person name="Blanchette R.A."/>
            <person name="Henrissat B."/>
            <person name="Martinez A.T."/>
            <person name="Otillar R."/>
            <person name="Spatafora J.W."/>
            <person name="Yadav J.S."/>
            <person name="Aerts A."/>
            <person name="Benoit I."/>
            <person name="Boyd A."/>
            <person name="Carlson A."/>
            <person name="Copeland A."/>
            <person name="Coutinho P.M."/>
            <person name="de Vries R.P."/>
            <person name="Ferreira P."/>
            <person name="Findley K."/>
            <person name="Foster B."/>
            <person name="Gaskell J."/>
            <person name="Glotzer D."/>
            <person name="Gorecki P."/>
            <person name="Heitman J."/>
            <person name="Hesse C."/>
            <person name="Hori C."/>
            <person name="Igarashi K."/>
            <person name="Jurgens J.A."/>
            <person name="Kallen N."/>
            <person name="Kersten P."/>
            <person name="Kohler A."/>
            <person name="Kuees U."/>
            <person name="Kumar T.K.A."/>
            <person name="Kuo A."/>
            <person name="LaButti K."/>
            <person name="Larrondo L.F."/>
            <person name="Lindquist E."/>
            <person name="Ling A."/>
            <person name="Lombard V."/>
            <person name="Lucas S."/>
            <person name="Lundell T."/>
            <person name="Martin R."/>
            <person name="McLaughlin D.J."/>
            <person name="Morgenstern I."/>
            <person name="Morin E."/>
            <person name="Murat C."/>
            <person name="Nagy L.G."/>
            <person name="Nolan M."/>
            <person name="Ohm R.A."/>
            <person name="Patyshakuliyeva A."/>
            <person name="Rokas A."/>
            <person name="Ruiz-Duenas F.J."/>
            <person name="Sabat G."/>
            <person name="Salamov A."/>
            <person name="Samejima M."/>
            <person name="Schmutz J."/>
            <person name="Slot J.C."/>
            <person name="St John F."/>
            <person name="Stenlid J."/>
            <person name="Sun H."/>
            <person name="Sun S."/>
            <person name="Syed K."/>
            <person name="Tsang A."/>
            <person name="Wiebenga A."/>
            <person name="Young D."/>
            <person name="Pisabarro A."/>
            <person name="Eastwood D.C."/>
            <person name="Martin F."/>
            <person name="Cullen D."/>
            <person name="Grigoriev I.V."/>
            <person name="Hibbett D.S."/>
        </authorList>
    </citation>
    <scope>NUCLEOTIDE SEQUENCE [LARGE SCALE GENOMIC DNA]</scope>
    <source>
        <strain evidence="7 8">DJM-731 SS1</strain>
    </source>
</reference>
<dbReference type="GeneID" id="63685224"/>
<comment type="similarity">
    <text evidence="1">Belongs to the ATP-dependent DNA ligase family.</text>
</comment>
<dbReference type="Pfam" id="PF01068">
    <property type="entry name" value="DNA_ligase_A_M"/>
    <property type="match status" value="1"/>
</dbReference>
<dbReference type="InterPro" id="IPR016059">
    <property type="entry name" value="DNA_ligase_ATP-dep_CS"/>
</dbReference>
<dbReference type="GO" id="GO:0032807">
    <property type="term" value="C:DNA ligase IV complex"/>
    <property type="evidence" value="ECO:0007669"/>
    <property type="project" value="TreeGrafter"/>
</dbReference>
<dbReference type="InterPro" id="IPR012340">
    <property type="entry name" value="NA-bd_OB-fold"/>
</dbReference>
<dbReference type="OMA" id="DRIATHW"/>
<dbReference type="OrthoDB" id="7482721at2759"/>
<dbReference type="GO" id="GO:0006310">
    <property type="term" value="P:DNA recombination"/>
    <property type="evidence" value="ECO:0007669"/>
    <property type="project" value="InterPro"/>
</dbReference>
<organism evidence="7 8">
    <name type="scientific">Dacryopinax primogenitus (strain DJM 731)</name>
    <name type="common">Brown rot fungus</name>
    <dbReference type="NCBI Taxonomy" id="1858805"/>
    <lineage>
        <taxon>Eukaryota</taxon>
        <taxon>Fungi</taxon>
        <taxon>Dikarya</taxon>
        <taxon>Basidiomycota</taxon>
        <taxon>Agaricomycotina</taxon>
        <taxon>Dacrymycetes</taxon>
        <taxon>Dacrymycetales</taxon>
        <taxon>Dacrymycetaceae</taxon>
        <taxon>Dacryopinax</taxon>
    </lineage>
</organism>
<dbReference type="Gene3D" id="3.30.470.30">
    <property type="entry name" value="DNA ligase/mRNA capping enzyme"/>
    <property type="match status" value="1"/>
</dbReference>
<sequence>MDGAAIRVSTCQEHVIPFNFFARLIEEFAKVKPQRATQCSAPCSFRKHIDVLDSWIARLDRPLPPGTGAVLFRLLFPCEDKDRKYNLQESKLSRLLADIFVVDVGSGKRGHRLSTWQDSDEGCLGREVQMILMEVYSGEDHPTNPTIHEADSLLEELAATSPWSNIKFSTPSPQRRSAKRILSDLYRDLTPFGAAVMTQVLLKDLRPLAYPQPAASMSASLIDFNSKAYEEITPHMAMRAWHPKMCYLYKTNSKLDAVADAVEKLESWEASVQPGIRLDPFSPMVGVPVEIAKCVQGHSYSYALSRLVGSERVYAETKYDGERMQIHVDFSQPASSQIRIFSKSKRDSTQDRIATHSIIRASLGIHPGSKAHEKLLERLGSSTARTSVIHSAILEAEMVAYCELSADIDKFWRIRGILGATARGVRRRAPRKAKYDSDISDSEDETRFEFSETQDSLVSNGTASETRHFMLVYFDILQLNGTSLLRRPYEHRRFVLKQVIAPVTGFTRIARSLTIGLGGSQSSASLERLQQHFRRETEEYKEEGIVLKAGESVYNDYQKPWIKIKRDYIRGYGDTLDFVILGTGWSKERGRELRVGPSVNTTFHVGCVTNMAEVKLQRSVRPHFEVYFTVEYGFCRDSDCTLVDLIQ</sequence>
<dbReference type="HOGENOM" id="CLU_004299_3_0_1"/>
<name>M5FVE6_DACPD</name>
<dbReference type="GO" id="GO:0003677">
    <property type="term" value="F:DNA binding"/>
    <property type="evidence" value="ECO:0007669"/>
    <property type="project" value="InterPro"/>
</dbReference>
<keyword evidence="4" id="KW-0067">ATP-binding</keyword>
<dbReference type="GO" id="GO:0003910">
    <property type="term" value="F:DNA ligase (ATP) activity"/>
    <property type="evidence" value="ECO:0007669"/>
    <property type="project" value="InterPro"/>
</dbReference>
<dbReference type="InterPro" id="IPR029710">
    <property type="entry name" value="LIG4"/>
</dbReference>
<evidence type="ECO:0000313" key="8">
    <source>
        <dbReference type="Proteomes" id="UP000030653"/>
    </source>
</evidence>
<dbReference type="PANTHER" id="PTHR45997:SF2">
    <property type="entry name" value="ATP DEPENDENT DNA LIGASE DOMAIN PROTEIN (AFU_ORTHOLOGUE AFUA_5G02430)"/>
    <property type="match status" value="1"/>
</dbReference>
<dbReference type="GO" id="GO:0005524">
    <property type="term" value="F:ATP binding"/>
    <property type="evidence" value="ECO:0007669"/>
    <property type="project" value="UniProtKB-KW"/>
</dbReference>
<keyword evidence="3" id="KW-0547">Nucleotide-binding</keyword>
<dbReference type="PROSITE" id="PS00333">
    <property type="entry name" value="DNA_LIGASE_A2"/>
    <property type="match status" value="1"/>
</dbReference>
<dbReference type="PANTHER" id="PTHR45997">
    <property type="entry name" value="DNA LIGASE 4"/>
    <property type="match status" value="1"/>
</dbReference>
<dbReference type="InterPro" id="IPR012310">
    <property type="entry name" value="DNA_ligase_ATP-dep_cent"/>
</dbReference>
<accession>M5FVE6</accession>
<dbReference type="RefSeq" id="XP_040628668.1">
    <property type="nucleotide sequence ID" value="XM_040770162.1"/>
</dbReference>
<gene>
    <name evidence="7" type="ORF">DACRYDRAFT_116224</name>
</gene>
<evidence type="ECO:0000259" key="6">
    <source>
        <dbReference type="PROSITE" id="PS50160"/>
    </source>
</evidence>
<evidence type="ECO:0000256" key="1">
    <source>
        <dbReference type="ARBA" id="ARBA00007572"/>
    </source>
</evidence>
<dbReference type="GO" id="GO:0006303">
    <property type="term" value="P:double-strand break repair via nonhomologous end joining"/>
    <property type="evidence" value="ECO:0007669"/>
    <property type="project" value="TreeGrafter"/>
</dbReference>
<dbReference type="GO" id="GO:0006297">
    <property type="term" value="P:nucleotide-excision repair, DNA gap filling"/>
    <property type="evidence" value="ECO:0007669"/>
    <property type="project" value="TreeGrafter"/>
</dbReference>
<dbReference type="Proteomes" id="UP000030653">
    <property type="component" value="Unassembled WGS sequence"/>
</dbReference>
<dbReference type="PROSITE" id="PS50160">
    <property type="entry name" value="DNA_LIGASE_A3"/>
    <property type="match status" value="1"/>
</dbReference>
<keyword evidence="2 7" id="KW-0436">Ligase</keyword>
<keyword evidence="8" id="KW-1185">Reference proteome</keyword>
<dbReference type="PROSITE" id="PS00697">
    <property type="entry name" value="DNA_LIGASE_A1"/>
    <property type="match status" value="1"/>
</dbReference>
<dbReference type="AlphaFoldDB" id="M5FVE6"/>
<dbReference type="EMBL" id="JH795863">
    <property type="protein sequence ID" value="EJU01771.1"/>
    <property type="molecule type" value="Genomic_DNA"/>
</dbReference>
<protein>
    <submittedName>
        <fullName evidence="7">DNA ligase/mRNA capping enzyme</fullName>
    </submittedName>
</protein>
<evidence type="ECO:0000313" key="7">
    <source>
        <dbReference type="EMBL" id="EJU01771.1"/>
    </source>
</evidence>
<evidence type="ECO:0000256" key="5">
    <source>
        <dbReference type="ARBA" id="ARBA00023242"/>
    </source>
</evidence>
<proteinExistence type="inferred from homology"/>
<dbReference type="InterPro" id="IPR036599">
    <property type="entry name" value="DNA_ligase_N_sf"/>
</dbReference>
<dbReference type="Pfam" id="PF04675">
    <property type="entry name" value="DNA_ligase_A_N"/>
    <property type="match status" value="1"/>
</dbReference>
<dbReference type="Gene3D" id="1.10.3260.10">
    <property type="entry name" value="DNA ligase, ATP-dependent, N-terminal domain"/>
    <property type="match status" value="1"/>
</dbReference>
<dbReference type="Gene3D" id="2.40.50.140">
    <property type="entry name" value="Nucleic acid-binding proteins"/>
    <property type="match status" value="1"/>
</dbReference>
<dbReference type="InterPro" id="IPR012308">
    <property type="entry name" value="DNA_ligase_ATP-dep_N"/>
</dbReference>